<evidence type="ECO:0000313" key="5">
    <source>
        <dbReference type="Proteomes" id="UP000182498"/>
    </source>
</evidence>
<dbReference type="Proteomes" id="UP000182498">
    <property type="component" value="Unassembled WGS sequence"/>
</dbReference>
<feature type="signal peptide" evidence="1">
    <location>
        <begin position="1"/>
        <end position="20"/>
    </location>
</feature>
<keyword evidence="5" id="KW-1185">Reference proteome</keyword>
<dbReference type="GeneID" id="82887292"/>
<reference evidence="5" key="1">
    <citation type="submission" date="2015-11" db="EMBL/GenBank/DDBJ databases">
        <authorList>
            <person name="Dugat-Bony E."/>
        </authorList>
    </citation>
    <scope>NUCLEOTIDE SEQUENCE [LARGE SCALE GENOMIC DNA]</scope>
    <source>
        <strain evidence="5">Mu292</strain>
    </source>
</reference>
<reference evidence="3 7" key="4">
    <citation type="submission" date="2019-06" db="EMBL/GenBank/DDBJ databases">
        <title>Whole genome shotgun sequence of Corynebacterium variabile NBRC 15286.</title>
        <authorList>
            <person name="Hosoyama A."/>
            <person name="Uohara A."/>
            <person name="Ohji S."/>
            <person name="Ichikawa N."/>
        </authorList>
    </citation>
    <scope>NUCLEOTIDE SEQUENCE [LARGE SCALE GENOMIC DNA]</scope>
    <source>
        <strain evidence="3 7">NBRC 15286</strain>
    </source>
</reference>
<dbReference type="PROSITE" id="PS51257">
    <property type="entry name" value="PROKAR_LIPOPROTEIN"/>
    <property type="match status" value="1"/>
</dbReference>
<evidence type="ECO:0000313" key="4">
    <source>
        <dbReference type="EMBL" id="HAF72826.1"/>
    </source>
</evidence>
<dbReference type="Proteomes" id="UP000319986">
    <property type="component" value="Unassembled WGS sequence"/>
</dbReference>
<dbReference type="Proteomes" id="UP000260925">
    <property type="component" value="Unassembled WGS sequence"/>
</dbReference>
<accession>A0A0X2NNK7</accession>
<name>A0A0X2NNK7_9CORY</name>
<gene>
    <name evidence="3" type="ORF">CVA01_11430</name>
    <name evidence="2" type="ORF">CVAR292_02418</name>
    <name evidence="4" type="ORF">DCL06_08235</name>
</gene>
<protein>
    <recommendedName>
        <fullName evidence="8">Secreted protein</fullName>
    </recommendedName>
</protein>
<keyword evidence="1" id="KW-0732">Signal</keyword>
<organism evidence="2 5">
    <name type="scientific">Corynebacterium variabile</name>
    <dbReference type="NCBI Taxonomy" id="1727"/>
    <lineage>
        <taxon>Bacteria</taxon>
        <taxon>Bacillati</taxon>
        <taxon>Actinomycetota</taxon>
        <taxon>Actinomycetes</taxon>
        <taxon>Mycobacteriales</taxon>
        <taxon>Corynebacteriaceae</taxon>
        <taxon>Corynebacterium</taxon>
    </lineage>
</organism>
<evidence type="ECO:0000313" key="6">
    <source>
        <dbReference type="Proteomes" id="UP000260925"/>
    </source>
</evidence>
<dbReference type="RefSeq" id="WP_073884606.1">
    <property type="nucleotide sequence ID" value="NZ_BJNT01000008.1"/>
</dbReference>
<feature type="chain" id="PRO_5044547718" description="Secreted protein" evidence="1">
    <location>
        <begin position="21"/>
        <end position="234"/>
    </location>
</feature>
<dbReference type="EMBL" id="BJNT01000008">
    <property type="protein sequence ID" value="GEC85829.1"/>
    <property type="molecule type" value="Genomic_DNA"/>
</dbReference>
<reference evidence="2" key="2">
    <citation type="submission" date="2015-11" db="EMBL/GenBank/DDBJ databases">
        <authorList>
            <person name="Zhang Y."/>
            <person name="Guo Z."/>
        </authorList>
    </citation>
    <scope>NUCLEOTIDE SEQUENCE [LARGE SCALE GENOMIC DNA]</scope>
    <source>
        <strain evidence="2">Mu292</strain>
    </source>
</reference>
<dbReference type="AlphaFoldDB" id="A0A0X2NNK7"/>
<dbReference type="EMBL" id="DMDD01000191">
    <property type="protein sequence ID" value="HAF72826.1"/>
    <property type="molecule type" value="Genomic_DNA"/>
</dbReference>
<evidence type="ECO:0000313" key="3">
    <source>
        <dbReference type="EMBL" id="GEC85829.1"/>
    </source>
</evidence>
<sequence>MRRHSLTTLAATAAAVLALAACGNDEPTDTSEVAPMLLAEEDAPAGYTWNSVSEVLTDSGDDLGQQLDAAMAGVTTEPESCAALVPSSDSIIAELYDHQDAVDAVEFLPDDENDPAVIDAIVSTADAGDTADLASGEIDAGDCGDFTRTDSSGTETTFHATVQKASVADTDDTSVITVLSDSATPGEELVTTVVGTVDDVHFRVTAAGVTDVELLTELAEKQVAQITGTQEGQE</sequence>
<dbReference type="EMBL" id="FAUH01000018">
    <property type="protein sequence ID" value="CUU67065.1"/>
    <property type="molecule type" value="Genomic_DNA"/>
</dbReference>
<dbReference type="OrthoDB" id="4406857at2"/>
<evidence type="ECO:0000256" key="1">
    <source>
        <dbReference type="SAM" id="SignalP"/>
    </source>
</evidence>
<proteinExistence type="predicted"/>
<evidence type="ECO:0000313" key="2">
    <source>
        <dbReference type="EMBL" id="CUU67065.1"/>
    </source>
</evidence>
<evidence type="ECO:0008006" key="8">
    <source>
        <dbReference type="Google" id="ProtNLM"/>
    </source>
</evidence>
<reference evidence="4 6" key="3">
    <citation type="journal article" date="2018" name="Nat. Biotechnol.">
        <title>A standardized bacterial taxonomy based on genome phylogeny substantially revises the tree of life.</title>
        <authorList>
            <person name="Parks D.H."/>
            <person name="Chuvochina M."/>
            <person name="Waite D.W."/>
            <person name="Rinke C."/>
            <person name="Skarshewski A."/>
            <person name="Chaumeil P.A."/>
            <person name="Hugenholtz P."/>
        </authorList>
    </citation>
    <scope>NUCLEOTIDE SEQUENCE [LARGE SCALE GENOMIC DNA]</scope>
    <source>
        <strain evidence="4">UBA9851</strain>
    </source>
</reference>
<evidence type="ECO:0000313" key="7">
    <source>
        <dbReference type="Proteomes" id="UP000319986"/>
    </source>
</evidence>